<reference evidence="2" key="1">
    <citation type="submission" date="2016-10" db="EMBL/GenBank/DDBJ databases">
        <authorList>
            <person name="Varghese N."/>
            <person name="Submissions S."/>
        </authorList>
    </citation>
    <scope>NUCLEOTIDE SEQUENCE [LARGE SCALE GENOMIC DNA]</scope>
    <source>
        <strain evidence="2">S7</strain>
    </source>
</reference>
<organism evidence="1 2">
    <name type="scientific">Salibacterium halotolerans</name>
    <dbReference type="NCBI Taxonomy" id="1884432"/>
    <lineage>
        <taxon>Bacteria</taxon>
        <taxon>Bacillati</taxon>
        <taxon>Bacillota</taxon>
        <taxon>Bacilli</taxon>
        <taxon>Bacillales</taxon>
        <taxon>Bacillaceae</taxon>
    </lineage>
</organism>
<accession>A0A1I5UWK8</accession>
<proteinExistence type="predicted"/>
<sequence>MIESTIVDRIKCQEDKSLITFLRAIKFMIGEEFSGIEFEEHGQVKVIALHESNLIIFEYVEKEKHSDTHFDHAISLTKKVIPKNQINQIDVNYDLTGKLISFEKVIDTVTIHLQDQRITLDPLDYSYGHPDHPNDWRESVSTLLKEIQN</sequence>
<protein>
    <submittedName>
        <fullName evidence="1">Uncharacterized protein</fullName>
    </submittedName>
</protein>
<evidence type="ECO:0000313" key="1">
    <source>
        <dbReference type="EMBL" id="SFP99633.1"/>
    </source>
</evidence>
<dbReference type="AlphaFoldDB" id="A0A1I5UWK8"/>
<dbReference type="RefSeq" id="WP_093337972.1">
    <property type="nucleotide sequence ID" value="NZ_FOXD01000014.1"/>
</dbReference>
<name>A0A1I5UWK8_9BACI</name>
<evidence type="ECO:0000313" key="2">
    <source>
        <dbReference type="Proteomes" id="UP000198892"/>
    </source>
</evidence>
<dbReference type="EMBL" id="FOXD01000014">
    <property type="protein sequence ID" value="SFP99633.1"/>
    <property type="molecule type" value="Genomic_DNA"/>
</dbReference>
<gene>
    <name evidence="1" type="ORF">SAMN05518683_11484</name>
</gene>
<dbReference type="Proteomes" id="UP000198892">
    <property type="component" value="Unassembled WGS sequence"/>
</dbReference>
<keyword evidence="2" id="KW-1185">Reference proteome</keyword>